<dbReference type="AlphaFoldDB" id="A0A412AXR6"/>
<dbReference type="Proteomes" id="UP000284751">
    <property type="component" value="Unassembled WGS sequence"/>
</dbReference>
<reference evidence="1 2" key="1">
    <citation type="submission" date="2018-08" db="EMBL/GenBank/DDBJ databases">
        <title>A genome reference for cultivated species of the human gut microbiota.</title>
        <authorList>
            <person name="Zou Y."/>
            <person name="Xue W."/>
            <person name="Luo G."/>
        </authorList>
    </citation>
    <scope>NUCLEOTIDE SEQUENCE [LARGE SCALE GENOMIC DNA]</scope>
    <source>
        <strain evidence="1 2">AF28-26</strain>
    </source>
</reference>
<name>A0A412AXR6_9FIRM</name>
<sequence length="70" mass="8127">MYCPRDGKCVFDGFKTAEKHICALPRCQYPRELKQALQNRIANILGQPQGRTRQARELEILKNEIVKLNL</sequence>
<evidence type="ECO:0000313" key="1">
    <source>
        <dbReference type="EMBL" id="RGQ41098.1"/>
    </source>
</evidence>
<evidence type="ECO:0000313" key="2">
    <source>
        <dbReference type="Proteomes" id="UP000284751"/>
    </source>
</evidence>
<dbReference type="EMBL" id="QRTC01000021">
    <property type="protein sequence ID" value="RGQ41098.1"/>
    <property type="molecule type" value="Genomic_DNA"/>
</dbReference>
<comment type="caution">
    <text evidence="1">The sequence shown here is derived from an EMBL/GenBank/DDBJ whole genome shotgun (WGS) entry which is preliminary data.</text>
</comment>
<organism evidence="1 2">
    <name type="scientific">[Clostridium] leptum</name>
    <dbReference type="NCBI Taxonomy" id="1535"/>
    <lineage>
        <taxon>Bacteria</taxon>
        <taxon>Bacillati</taxon>
        <taxon>Bacillota</taxon>
        <taxon>Clostridia</taxon>
        <taxon>Eubacteriales</taxon>
        <taxon>Oscillospiraceae</taxon>
        <taxon>Oscillospiraceae incertae sedis</taxon>
    </lineage>
</organism>
<proteinExistence type="predicted"/>
<accession>A0A412AXR6</accession>
<protein>
    <submittedName>
        <fullName evidence="1">Uncharacterized protein</fullName>
    </submittedName>
</protein>
<gene>
    <name evidence="1" type="ORF">DWY99_06590</name>
</gene>